<reference evidence="15 16" key="1">
    <citation type="submission" date="2019-10" db="EMBL/GenBank/DDBJ databases">
        <title>Cardiobacteriales fam. a chemoheterotrophic member of the order Cardiobacteriales, and proposal of Cardiobacteriales fam. nov.</title>
        <authorList>
            <person name="Wang C."/>
        </authorList>
    </citation>
    <scope>NUCLEOTIDE SEQUENCE [LARGE SCALE GENOMIC DNA]</scope>
    <source>
        <strain evidence="15 16">ML27</strain>
    </source>
</reference>
<keyword evidence="6 13" id="KW-0813">Transport</keyword>
<dbReference type="Proteomes" id="UP000471298">
    <property type="component" value="Unassembled WGS sequence"/>
</dbReference>
<keyword evidence="11 14" id="KW-1133">Transmembrane helix</keyword>
<evidence type="ECO:0000256" key="12">
    <source>
        <dbReference type="ARBA" id="ARBA00023136"/>
    </source>
</evidence>
<dbReference type="Gene3D" id="3.30.420.270">
    <property type="match status" value="1"/>
</dbReference>
<evidence type="ECO:0000256" key="7">
    <source>
        <dbReference type="ARBA" id="ARBA00022475"/>
    </source>
</evidence>
<evidence type="ECO:0000256" key="2">
    <source>
        <dbReference type="ARBA" id="ARBA00004249"/>
    </source>
</evidence>
<dbReference type="PANTHER" id="PTHR30558">
    <property type="entry name" value="EXBD MEMBRANE COMPONENT OF PMF-DRIVEN MACROMOLECULE IMPORT SYSTEM"/>
    <property type="match status" value="1"/>
</dbReference>
<dbReference type="GO" id="GO:0015031">
    <property type="term" value="P:protein transport"/>
    <property type="evidence" value="ECO:0007669"/>
    <property type="project" value="UniProtKB-KW"/>
</dbReference>
<sequence length="127" mass="13709">MKKVDQMNVIPFIDIMLVLLAIVLMTASFVSQGQIEVTLPESSATSTTDPADASKNVLITVAADGQYYLDDAPITLVALDEQVAQLTEAASVTLKIDADTPFQAFVRVTDILNQHAVTRVSVLTETR</sequence>
<evidence type="ECO:0000256" key="6">
    <source>
        <dbReference type="ARBA" id="ARBA00022448"/>
    </source>
</evidence>
<comment type="subunit">
    <text evidence="4">The accessory proteins ExbB and ExbD seem to form a complex with TonB.</text>
</comment>
<evidence type="ECO:0000256" key="9">
    <source>
        <dbReference type="ARBA" id="ARBA00022692"/>
    </source>
</evidence>
<dbReference type="Pfam" id="PF02472">
    <property type="entry name" value="ExbD"/>
    <property type="match status" value="1"/>
</dbReference>
<evidence type="ECO:0000256" key="11">
    <source>
        <dbReference type="ARBA" id="ARBA00022989"/>
    </source>
</evidence>
<dbReference type="GO" id="GO:0005886">
    <property type="term" value="C:plasma membrane"/>
    <property type="evidence" value="ECO:0007669"/>
    <property type="project" value="UniProtKB-SubCell"/>
</dbReference>
<gene>
    <name evidence="15" type="primary">exbD</name>
    <name evidence="15" type="ORF">GCU85_02705</name>
</gene>
<keyword evidence="16" id="KW-1185">Reference proteome</keyword>
<evidence type="ECO:0000256" key="1">
    <source>
        <dbReference type="ARBA" id="ARBA00003540"/>
    </source>
</evidence>
<proteinExistence type="inferred from homology"/>
<dbReference type="NCBIfam" id="TIGR02804">
    <property type="entry name" value="ExbD_2"/>
    <property type="match status" value="1"/>
</dbReference>
<keyword evidence="12 14" id="KW-0472">Membrane</keyword>
<comment type="subcellular location">
    <subcellularLocation>
        <location evidence="2">Cell inner membrane</location>
        <topology evidence="2">Single-pass type II membrane protein</topology>
    </subcellularLocation>
    <subcellularLocation>
        <location evidence="13">Cell membrane</location>
        <topology evidence="13">Single-pass type II membrane protein</topology>
    </subcellularLocation>
</comment>
<dbReference type="InterPro" id="IPR003400">
    <property type="entry name" value="ExbD"/>
</dbReference>
<evidence type="ECO:0000256" key="5">
    <source>
        <dbReference type="ARBA" id="ARBA00022090"/>
    </source>
</evidence>
<name>A0A6N7EWZ2_9GAMM</name>
<feature type="transmembrane region" description="Helical" evidence="14">
    <location>
        <begin position="12"/>
        <end position="30"/>
    </location>
</feature>
<dbReference type="InParanoid" id="A0A6N7EWZ2"/>
<protein>
    <recommendedName>
        <fullName evidence="5">Biopolymer transport protein ExbD</fullName>
    </recommendedName>
</protein>
<keyword evidence="9 13" id="KW-0812">Transmembrane</keyword>
<evidence type="ECO:0000256" key="10">
    <source>
        <dbReference type="ARBA" id="ARBA00022927"/>
    </source>
</evidence>
<comment type="similarity">
    <text evidence="3 13">Belongs to the ExbD/TolR family.</text>
</comment>
<dbReference type="GO" id="GO:0022857">
    <property type="term" value="F:transmembrane transporter activity"/>
    <property type="evidence" value="ECO:0007669"/>
    <property type="project" value="InterPro"/>
</dbReference>
<evidence type="ECO:0000256" key="8">
    <source>
        <dbReference type="ARBA" id="ARBA00022519"/>
    </source>
</evidence>
<organism evidence="15 16">
    <name type="scientific">Ostreibacterium oceani</name>
    <dbReference type="NCBI Taxonomy" id="2654998"/>
    <lineage>
        <taxon>Bacteria</taxon>
        <taxon>Pseudomonadati</taxon>
        <taxon>Pseudomonadota</taxon>
        <taxon>Gammaproteobacteria</taxon>
        <taxon>Cardiobacteriales</taxon>
        <taxon>Ostreibacteriaceae</taxon>
        <taxon>Ostreibacterium</taxon>
    </lineage>
</organism>
<comment type="function">
    <text evidence="1">Involved in the TonB-dependent energy-dependent transport of various receptor-bound substrates.</text>
</comment>
<evidence type="ECO:0000256" key="4">
    <source>
        <dbReference type="ARBA" id="ARBA00011471"/>
    </source>
</evidence>
<accession>A0A6N7EWZ2</accession>
<keyword evidence="10 13" id="KW-0653">Protein transport</keyword>
<dbReference type="PANTHER" id="PTHR30558:SF12">
    <property type="entry name" value="BIOPOLYMER TRANSPORT PROTEIN EXBD"/>
    <property type="match status" value="1"/>
</dbReference>
<dbReference type="InterPro" id="IPR014171">
    <property type="entry name" value="TonB_ExbD_2"/>
</dbReference>
<dbReference type="RefSeq" id="WP_152809091.1">
    <property type="nucleotide sequence ID" value="NZ_WHNW01000002.1"/>
</dbReference>
<keyword evidence="8" id="KW-0997">Cell inner membrane</keyword>
<evidence type="ECO:0000256" key="3">
    <source>
        <dbReference type="ARBA" id="ARBA00005811"/>
    </source>
</evidence>
<evidence type="ECO:0000256" key="14">
    <source>
        <dbReference type="SAM" id="Phobius"/>
    </source>
</evidence>
<dbReference type="EMBL" id="WHNW01000002">
    <property type="protein sequence ID" value="MPV85647.1"/>
    <property type="molecule type" value="Genomic_DNA"/>
</dbReference>
<evidence type="ECO:0000313" key="15">
    <source>
        <dbReference type="EMBL" id="MPV85647.1"/>
    </source>
</evidence>
<evidence type="ECO:0000256" key="13">
    <source>
        <dbReference type="RuleBase" id="RU003879"/>
    </source>
</evidence>
<dbReference type="AlphaFoldDB" id="A0A6N7EWZ2"/>
<comment type="caution">
    <text evidence="15">The sequence shown here is derived from an EMBL/GenBank/DDBJ whole genome shotgun (WGS) entry which is preliminary data.</text>
</comment>
<keyword evidence="7" id="KW-1003">Cell membrane</keyword>
<evidence type="ECO:0000313" key="16">
    <source>
        <dbReference type="Proteomes" id="UP000471298"/>
    </source>
</evidence>